<comment type="cofactor">
    <cofactor evidence="9">
        <name>Zn(2+)</name>
        <dbReference type="ChEBI" id="CHEBI:29105"/>
    </cofactor>
    <text evidence="9">Binds 1 zinc ion.</text>
</comment>
<dbReference type="EC" id="3.4.24.70" evidence="8"/>
<dbReference type="FunFam" id="3.40.390.10:FF:000009">
    <property type="entry name" value="Oligopeptidase A"/>
    <property type="match status" value="1"/>
</dbReference>
<dbReference type="Pfam" id="PF19310">
    <property type="entry name" value="TOP_N"/>
    <property type="match status" value="1"/>
</dbReference>
<proteinExistence type="inferred from homology"/>
<evidence type="ECO:0000256" key="8">
    <source>
        <dbReference type="ARBA" id="ARBA00026100"/>
    </source>
</evidence>
<protein>
    <recommendedName>
        <fullName evidence="8">oligopeptidase A</fullName>
        <ecNumber evidence="8">3.4.24.70</ecNumber>
    </recommendedName>
</protein>
<keyword evidence="5 9" id="KW-0862">Zinc</keyword>
<evidence type="ECO:0000256" key="6">
    <source>
        <dbReference type="ARBA" id="ARBA00023049"/>
    </source>
</evidence>
<dbReference type="PANTHER" id="PTHR43660:SF1">
    <property type="entry name" value="DIPEPTIDYL CARBOXYPEPTIDASE"/>
    <property type="match status" value="1"/>
</dbReference>
<evidence type="ECO:0000256" key="5">
    <source>
        <dbReference type="ARBA" id="ARBA00022833"/>
    </source>
</evidence>
<organism evidence="12 13">
    <name type="scientific">Candidatus Pantoea edessiphila</name>
    <dbReference type="NCBI Taxonomy" id="2044610"/>
    <lineage>
        <taxon>Bacteria</taxon>
        <taxon>Pseudomonadati</taxon>
        <taxon>Pseudomonadota</taxon>
        <taxon>Gammaproteobacteria</taxon>
        <taxon>Enterobacterales</taxon>
        <taxon>Erwiniaceae</taxon>
        <taxon>Pantoea</taxon>
    </lineage>
</organism>
<dbReference type="GO" id="GO:0046872">
    <property type="term" value="F:metal ion binding"/>
    <property type="evidence" value="ECO:0007669"/>
    <property type="project" value="UniProtKB-UniRule"/>
</dbReference>
<dbReference type="InterPro" id="IPR024077">
    <property type="entry name" value="Neurolysin/TOP_dom2"/>
</dbReference>
<comment type="similarity">
    <text evidence="1 9">Belongs to the peptidase M3 family.</text>
</comment>
<dbReference type="EMBL" id="PDKT01000004">
    <property type="protein sequence ID" value="PPI87788.1"/>
    <property type="molecule type" value="Genomic_DNA"/>
</dbReference>
<dbReference type="Gene3D" id="1.10.1370.10">
    <property type="entry name" value="Neurolysin, domain 3"/>
    <property type="match status" value="1"/>
</dbReference>
<dbReference type="OrthoDB" id="9773538at2"/>
<sequence length="677" mass="79422">MTNPLLNPFILPPFSKIQYKHIMPAIIQILKNRQIIVEKILSQQINYNWDNMMYPIEEINDCLNKVFSLISHLNTVIDNPELREIYKQICALILQSDTWMLQNKKLYEAYLFLKEKNYALLDDIQKKYITKVLKNFKLSGIDLDKYEQEKYCKIVNRLSEIEIIYSNNLLDASMGWEKLVVKKKELSGISKNILTKIREKSNNKEGWVLTLNFPIYLSVLTCCNNSKLRKEIYLAYSTRASDQGPNAHQWDNSDIINEQLLLRYKLAKLLGFKSFADKSLVDKAAKKPKKVINFLYILLDKIYKKAKEEIAELKFFIKKKYGVHKLNPWDFAYYSQKQKKYLYKFKDEELRSYFPETIVLSGLFELINRLYGVTVIKRTNADVYHPDIVLFDILNKQKDLLGSFYIDIYARKNKCSGAWMNTCVNRMRKINGNIQKPVAYIICNFNHPDQNKPALLTHNEVIILFHEFGHCLHHILTTIDVPGVSGINGVPLDIIEFPSQFMENWCWEPEIISLISGHYKTGKPIPSNILNNLLKTKNYQKAIFILRQLEFSLFDINIHYNFHPQKNKNVLEILKNIRNRISILPYVKEDRFPNSFNHIFSGCYAAGYYSYLWASVLAADAYARFKEDGIFNKETGKSFLENILMRGSSEDFDNMFKRFRGHEPSIQSLLKQYEISL</sequence>
<keyword evidence="6 9" id="KW-0482">Metalloprotease</keyword>
<name>A0A2P5SZM0_9GAMM</name>
<evidence type="ECO:0000256" key="1">
    <source>
        <dbReference type="ARBA" id="ARBA00006040"/>
    </source>
</evidence>
<accession>A0A2P5SZM0</accession>
<dbReference type="NCBIfam" id="NF008159">
    <property type="entry name" value="PRK10911.1"/>
    <property type="match status" value="1"/>
</dbReference>
<comment type="catalytic activity">
    <reaction evidence="7">
        <text>Hydrolysis of oligopeptides, with broad specificity. Gly or Ala commonly occur as P1 or P1' residues, but more distant residues are also important, as is shown by the fact that Z-Gly-Pro-Gly-|-Gly-Pro-Ala is cleaved, but not Z-(Gly)(5).</text>
        <dbReference type="EC" id="3.4.24.70"/>
    </reaction>
</comment>
<evidence type="ECO:0000256" key="9">
    <source>
        <dbReference type="RuleBase" id="RU003435"/>
    </source>
</evidence>
<keyword evidence="2 9" id="KW-0645">Protease</keyword>
<keyword evidence="4 9" id="KW-0378">Hydrolase</keyword>
<dbReference type="SUPFAM" id="SSF55486">
    <property type="entry name" value="Metalloproteases ('zincins'), catalytic domain"/>
    <property type="match status" value="1"/>
</dbReference>
<dbReference type="PANTHER" id="PTHR43660">
    <property type="entry name" value="DIPEPTIDYL CARBOXYPEPTIDASE"/>
    <property type="match status" value="1"/>
</dbReference>
<dbReference type="InterPro" id="IPR034005">
    <property type="entry name" value="M3A_DCP"/>
</dbReference>
<evidence type="ECO:0000256" key="3">
    <source>
        <dbReference type="ARBA" id="ARBA00022723"/>
    </source>
</evidence>
<evidence type="ECO:0000259" key="10">
    <source>
        <dbReference type="Pfam" id="PF01432"/>
    </source>
</evidence>
<evidence type="ECO:0000256" key="7">
    <source>
        <dbReference type="ARBA" id="ARBA00024603"/>
    </source>
</evidence>
<evidence type="ECO:0000256" key="2">
    <source>
        <dbReference type="ARBA" id="ARBA00022670"/>
    </source>
</evidence>
<dbReference type="GO" id="GO:0005829">
    <property type="term" value="C:cytosol"/>
    <property type="evidence" value="ECO:0007669"/>
    <property type="project" value="UniProtKB-ARBA"/>
</dbReference>
<dbReference type="Proteomes" id="UP000296153">
    <property type="component" value="Unassembled WGS sequence"/>
</dbReference>
<dbReference type="Pfam" id="PF01432">
    <property type="entry name" value="Peptidase_M3"/>
    <property type="match status" value="1"/>
</dbReference>
<dbReference type="CDD" id="cd06456">
    <property type="entry name" value="M3A_DCP"/>
    <property type="match status" value="1"/>
</dbReference>
<dbReference type="Gene3D" id="3.40.390.10">
    <property type="entry name" value="Collagenase (Catalytic Domain)"/>
    <property type="match status" value="1"/>
</dbReference>
<evidence type="ECO:0000256" key="4">
    <source>
        <dbReference type="ARBA" id="ARBA00022801"/>
    </source>
</evidence>
<dbReference type="InterPro" id="IPR045666">
    <property type="entry name" value="OpdA_N"/>
</dbReference>
<evidence type="ECO:0000313" key="13">
    <source>
        <dbReference type="Proteomes" id="UP000296153"/>
    </source>
</evidence>
<dbReference type="RefSeq" id="WP_136131191.1">
    <property type="nucleotide sequence ID" value="NZ_PDKT01000004.1"/>
</dbReference>
<dbReference type="GO" id="GO:0004222">
    <property type="term" value="F:metalloendopeptidase activity"/>
    <property type="evidence" value="ECO:0007669"/>
    <property type="project" value="UniProtKB-EC"/>
</dbReference>
<dbReference type="GO" id="GO:0006508">
    <property type="term" value="P:proteolysis"/>
    <property type="evidence" value="ECO:0007669"/>
    <property type="project" value="UniProtKB-KW"/>
</dbReference>
<dbReference type="InterPro" id="IPR001567">
    <property type="entry name" value="Pept_M3A_M3B_dom"/>
</dbReference>
<dbReference type="InterPro" id="IPR024079">
    <property type="entry name" value="MetalloPept_cat_dom_sf"/>
</dbReference>
<evidence type="ECO:0000313" key="12">
    <source>
        <dbReference type="EMBL" id="PPI87788.1"/>
    </source>
</evidence>
<feature type="domain" description="Peptidase M3A/M3B catalytic" evidence="10">
    <location>
        <begin position="220"/>
        <end position="674"/>
    </location>
</feature>
<comment type="caution">
    <text evidence="12">The sequence shown here is derived from an EMBL/GenBank/DDBJ whole genome shotgun (WGS) entry which is preliminary data.</text>
</comment>
<feature type="domain" description="Oligopeptidase A N-terminal" evidence="11">
    <location>
        <begin position="40"/>
        <end position="145"/>
    </location>
</feature>
<reference evidence="12 13" key="1">
    <citation type="journal article" date="2018" name="Genome Biol. Evol.">
        <title>Cladogenesis and Genomic Streamlining in Extracellular Endosymbionts of Tropical Stink Bugs.</title>
        <authorList>
            <person name="Otero-Bravo A."/>
            <person name="Goffredi S."/>
            <person name="Sabree Z.L."/>
        </authorList>
    </citation>
    <scope>NUCLEOTIDE SEQUENCE [LARGE SCALE GENOMIC DNA]</scope>
    <source>
        <strain evidence="12 13">SoEE</strain>
    </source>
</reference>
<keyword evidence="3 9" id="KW-0479">Metal-binding</keyword>
<dbReference type="InterPro" id="IPR045090">
    <property type="entry name" value="Pept_M3A_M3B"/>
</dbReference>
<gene>
    <name evidence="12" type="ORF">CRV12_03040</name>
</gene>
<dbReference type="AlphaFoldDB" id="A0A2P5SZM0"/>
<evidence type="ECO:0000259" key="11">
    <source>
        <dbReference type="Pfam" id="PF19310"/>
    </source>
</evidence>